<keyword evidence="2" id="KW-1185">Reference proteome</keyword>
<reference evidence="1" key="1">
    <citation type="submission" date="2020-09" db="EMBL/GenBank/DDBJ databases">
        <title>New species isolated from human feces.</title>
        <authorList>
            <person name="Kitahara M."/>
            <person name="Shigeno Y."/>
            <person name="Shime M."/>
            <person name="Matsumoto Y."/>
            <person name="Nakamura S."/>
            <person name="Motooka D."/>
            <person name="Fukuoka S."/>
            <person name="Nishikawa H."/>
            <person name="Benno Y."/>
        </authorList>
    </citation>
    <scope>NUCLEOTIDE SEQUENCE</scope>
    <source>
        <strain evidence="1">MM50</strain>
    </source>
</reference>
<dbReference type="InterPro" id="IPR012347">
    <property type="entry name" value="Ferritin-like"/>
</dbReference>
<accession>A0A810Q0M4</accession>
<dbReference type="InterPro" id="IPR009078">
    <property type="entry name" value="Ferritin-like_SF"/>
</dbReference>
<proteinExistence type="predicted"/>
<evidence type="ECO:0000313" key="2">
    <source>
        <dbReference type="Proteomes" id="UP000681035"/>
    </source>
</evidence>
<dbReference type="Proteomes" id="UP000681035">
    <property type="component" value="Chromosome"/>
</dbReference>
<dbReference type="RefSeq" id="WP_213540528.1">
    <property type="nucleotide sequence ID" value="NZ_AP023418.1"/>
</dbReference>
<dbReference type="AlphaFoldDB" id="A0A810Q0M4"/>
<name>A0A810Q0M4_9FIRM</name>
<dbReference type="CDD" id="cd00657">
    <property type="entry name" value="Ferritin_like"/>
    <property type="match status" value="1"/>
</dbReference>
<gene>
    <name evidence="1" type="ORF">MM50RIKEN_16410</name>
</gene>
<organism evidence="1 2">
    <name type="scientific">Vescimonas coprocola</name>
    <dbReference type="NCBI Taxonomy" id="2714355"/>
    <lineage>
        <taxon>Bacteria</taxon>
        <taxon>Bacillati</taxon>
        <taxon>Bacillota</taxon>
        <taxon>Clostridia</taxon>
        <taxon>Eubacteriales</taxon>
        <taxon>Oscillospiraceae</taxon>
        <taxon>Vescimonas</taxon>
    </lineage>
</organism>
<evidence type="ECO:0008006" key="3">
    <source>
        <dbReference type="Google" id="ProtNLM"/>
    </source>
</evidence>
<dbReference type="EMBL" id="AP023418">
    <property type="protein sequence ID" value="BCK81878.1"/>
    <property type="molecule type" value="Genomic_DNA"/>
</dbReference>
<protein>
    <recommendedName>
        <fullName evidence="3">Rubrerythrin</fullName>
    </recommendedName>
</protein>
<dbReference type="KEGG" id="vcop:MM50RIKEN_16410"/>
<dbReference type="Gene3D" id="1.20.1260.10">
    <property type="match status" value="1"/>
</dbReference>
<dbReference type="SUPFAM" id="SSF47240">
    <property type="entry name" value="Ferritin-like"/>
    <property type="match status" value="1"/>
</dbReference>
<sequence>MEKMEHMDPQRCDRIWQRVSPELDPYPEVRAACREPSREPGAGDIPERTGAAAVPAAPEIPAAPAESGCCLAGRAMGSIRLIQDFIEDELADRRAYLAYAACAPNVAARRLLRQLAGEEGSHARRLMGVYYLVTGCCYQPRLQGGRVERLPWREVLRTRYHAETCGGLRYAQAAEVTEDVCLREIWEELSAAEYRHARQLLSLLEQMVLA</sequence>
<evidence type="ECO:0000313" key="1">
    <source>
        <dbReference type="EMBL" id="BCK81878.1"/>
    </source>
</evidence>